<dbReference type="GO" id="GO:0003824">
    <property type="term" value="F:catalytic activity"/>
    <property type="evidence" value="ECO:0007669"/>
    <property type="project" value="InterPro"/>
</dbReference>
<organism evidence="1 2">
    <name type="scientific">Xanthomonas boreopolis</name>
    <dbReference type="NCBI Taxonomy" id="86183"/>
    <lineage>
        <taxon>Bacteria</taxon>
        <taxon>Pseudomonadati</taxon>
        <taxon>Pseudomonadota</taxon>
        <taxon>Gammaproteobacteria</taxon>
        <taxon>Lysobacterales</taxon>
        <taxon>Lysobacteraceae</taxon>
        <taxon>Xanthomonas</taxon>
    </lineage>
</organism>
<dbReference type="InterPro" id="IPR036038">
    <property type="entry name" value="Aminotransferase-like"/>
</dbReference>
<keyword evidence="2" id="KW-1185">Reference proteome</keyword>
<evidence type="ECO:0008006" key="3">
    <source>
        <dbReference type="Google" id="ProtNLM"/>
    </source>
</evidence>
<sequence length="273" mass="29685">MAAARDAAVNLVLHRGAPAGADVLAALALVNYGHFTSLQVRGGAVRGLDLHLQRLQQGTSTLFRSRLDEERLRVELAAALDAFGRADASLRITVFSPDFDFREPLREAAPEVLVSLSPASQLPVAPLRVRPVAFVRELPQVKHVGTFPLFQLRRDAMEAGFDDALFVDARGCLVEGSVWNLGLWDGQGVTWPEGPALRGTQERLLRAGLALLGVPQRVRPVRLDETGAFRAAFACNSRGLQPIRAIGESAFPELGLPPVLERALSTQPWQPLR</sequence>
<dbReference type="Gene3D" id="3.20.10.10">
    <property type="entry name" value="D-amino Acid Aminotransferase, subunit A, domain 2"/>
    <property type="match status" value="1"/>
</dbReference>
<gene>
    <name evidence="1" type="ORF">GCM10009090_14010</name>
</gene>
<evidence type="ECO:0000313" key="1">
    <source>
        <dbReference type="EMBL" id="GHH51542.1"/>
    </source>
</evidence>
<reference evidence="1" key="2">
    <citation type="submission" date="2020-09" db="EMBL/GenBank/DDBJ databases">
        <authorList>
            <person name="Sun Q."/>
            <person name="Ohkuma M."/>
        </authorList>
    </citation>
    <scope>NUCLEOTIDE SEQUENCE</scope>
    <source>
        <strain evidence="1">JCM 13306</strain>
    </source>
</reference>
<dbReference type="Pfam" id="PF01063">
    <property type="entry name" value="Aminotran_4"/>
    <property type="match status" value="1"/>
</dbReference>
<dbReference type="InterPro" id="IPR043132">
    <property type="entry name" value="BCAT-like_C"/>
</dbReference>
<evidence type="ECO:0000313" key="2">
    <source>
        <dbReference type="Proteomes" id="UP000623958"/>
    </source>
</evidence>
<dbReference type="Proteomes" id="UP000623958">
    <property type="component" value="Unassembled WGS sequence"/>
</dbReference>
<dbReference type="InterPro" id="IPR001544">
    <property type="entry name" value="Aminotrans_IV"/>
</dbReference>
<reference evidence="1" key="1">
    <citation type="journal article" date="2014" name="Int. J. Syst. Evol. Microbiol.">
        <title>Complete genome sequence of Corynebacterium casei LMG S-19264T (=DSM 44701T), isolated from a smear-ripened cheese.</title>
        <authorList>
            <consortium name="US DOE Joint Genome Institute (JGI-PGF)"/>
            <person name="Walter F."/>
            <person name="Albersmeier A."/>
            <person name="Kalinowski J."/>
            <person name="Ruckert C."/>
        </authorList>
    </citation>
    <scope>NUCLEOTIDE SEQUENCE</scope>
    <source>
        <strain evidence="1">JCM 13306</strain>
    </source>
</reference>
<dbReference type="InterPro" id="IPR043131">
    <property type="entry name" value="BCAT-like_N"/>
</dbReference>
<comment type="caution">
    <text evidence="1">The sequence shown here is derived from an EMBL/GenBank/DDBJ whole genome shotgun (WGS) entry which is preliminary data.</text>
</comment>
<dbReference type="NCBIfam" id="NF006734">
    <property type="entry name" value="PRK09266.1"/>
    <property type="match status" value="1"/>
</dbReference>
<dbReference type="Gene3D" id="3.30.470.10">
    <property type="match status" value="1"/>
</dbReference>
<name>A0A919KHY5_9XANT</name>
<dbReference type="AlphaFoldDB" id="A0A919KHY5"/>
<protein>
    <recommendedName>
        <fullName evidence="3">Aminotransferase class IV</fullName>
    </recommendedName>
</protein>
<proteinExistence type="predicted"/>
<dbReference type="SUPFAM" id="SSF56752">
    <property type="entry name" value="D-aminoacid aminotransferase-like PLP-dependent enzymes"/>
    <property type="match status" value="1"/>
</dbReference>
<dbReference type="EMBL" id="BNBA01000008">
    <property type="protein sequence ID" value="GHH51542.1"/>
    <property type="molecule type" value="Genomic_DNA"/>
</dbReference>
<accession>A0A919KHY5</accession>